<dbReference type="Proteomes" id="UP000479710">
    <property type="component" value="Unassembled WGS sequence"/>
</dbReference>
<organism evidence="1 2">
    <name type="scientific">Oryza meyeriana var. granulata</name>
    <dbReference type="NCBI Taxonomy" id="110450"/>
    <lineage>
        <taxon>Eukaryota</taxon>
        <taxon>Viridiplantae</taxon>
        <taxon>Streptophyta</taxon>
        <taxon>Embryophyta</taxon>
        <taxon>Tracheophyta</taxon>
        <taxon>Spermatophyta</taxon>
        <taxon>Magnoliopsida</taxon>
        <taxon>Liliopsida</taxon>
        <taxon>Poales</taxon>
        <taxon>Poaceae</taxon>
        <taxon>BOP clade</taxon>
        <taxon>Oryzoideae</taxon>
        <taxon>Oryzeae</taxon>
        <taxon>Oryzinae</taxon>
        <taxon>Oryza</taxon>
        <taxon>Oryza meyeriana</taxon>
    </lineage>
</organism>
<name>A0A6G1CXT1_9ORYZ</name>
<dbReference type="OrthoDB" id="685447at2759"/>
<dbReference type="InterPro" id="IPR011042">
    <property type="entry name" value="6-blade_b-propeller_TolB-like"/>
</dbReference>
<proteinExistence type="predicted"/>
<accession>A0A6G1CXT1</accession>
<dbReference type="AlphaFoldDB" id="A0A6G1CXT1"/>
<keyword evidence="2" id="KW-1185">Reference proteome</keyword>
<gene>
    <name evidence="1" type="ORF">E2562_038696</name>
</gene>
<comment type="caution">
    <text evidence="1">The sequence shown here is derived from an EMBL/GenBank/DDBJ whole genome shotgun (WGS) entry which is preliminary data.</text>
</comment>
<dbReference type="EMBL" id="SPHZ02000008">
    <property type="protein sequence ID" value="KAF0904911.1"/>
    <property type="molecule type" value="Genomic_DNA"/>
</dbReference>
<evidence type="ECO:0000313" key="2">
    <source>
        <dbReference type="Proteomes" id="UP000479710"/>
    </source>
</evidence>
<dbReference type="Gene3D" id="2.120.10.30">
    <property type="entry name" value="TolB, C-terminal domain"/>
    <property type="match status" value="1"/>
</dbReference>
<sequence length="86" mass="9546">MLGYPDNIRRDTTGSYWVGNPDNVRHDATGATRWRSTGRSCNPTRWLLCDGIEVEELTAAKGETLSEVVESGCKLWLGSLDLIFVS</sequence>
<protein>
    <submittedName>
        <fullName evidence="1">Uncharacterized protein</fullName>
    </submittedName>
</protein>
<evidence type="ECO:0000313" key="1">
    <source>
        <dbReference type="EMBL" id="KAF0904911.1"/>
    </source>
</evidence>
<reference evidence="1 2" key="1">
    <citation type="submission" date="2019-11" db="EMBL/GenBank/DDBJ databases">
        <title>Whole genome sequence of Oryza granulata.</title>
        <authorList>
            <person name="Li W."/>
        </authorList>
    </citation>
    <scope>NUCLEOTIDE SEQUENCE [LARGE SCALE GENOMIC DNA]</scope>
    <source>
        <strain evidence="2">cv. Menghai</strain>
        <tissue evidence="1">Leaf</tissue>
    </source>
</reference>